<keyword evidence="2" id="KW-1185">Reference proteome</keyword>
<evidence type="ECO:0008006" key="3">
    <source>
        <dbReference type="Google" id="ProtNLM"/>
    </source>
</evidence>
<gene>
    <name evidence="1" type="ORF">AACH11_14765</name>
</gene>
<dbReference type="RefSeq" id="WP_341375005.1">
    <property type="nucleotide sequence ID" value="NZ_JBBUTF010000013.1"/>
</dbReference>
<reference evidence="1 2" key="1">
    <citation type="submission" date="2024-04" db="EMBL/GenBank/DDBJ databases">
        <title>Novel species of the genus Ideonella isolated from streams.</title>
        <authorList>
            <person name="Lu H."/>
        </authorList>
    </citation>
    <scope>NUCLEOTIDE SEQUENCE [LARGE SCALE GENOMIC DNA]</scope>
    <source>
        <strain evidence="1 2">BYS139W</strain>
    </source>
</reference>
<name>A0ABU9BC42_9BURK</name>
<sequence>MQTCSDYIAAAKAAMSEGRMSDRELGERLGYSQQAIAAAKHGNMSDPLALLLADVLKIDAGQVLMAARLEREKDPAVRAALEAWSRKVTALLPVIAAPADLLRGGKRELPTFARHNE</sequence>
<dbReference type="SUPFAM" id="SSF47413">
    <property type="entry name" value="lambda repressor-like DNA-binding domains"/>
    <property type="match status" value="1"/>
</dbReference>
<organism evidence="1 2">
    <name type="scientific">Pseudaquabacterium rugosum</name>
    <dbReference type="NCBI Taxonomy" id="2984194"/>
    <lineage>
        <taxon>Bacteria</taxon>
        <taxon>Pseudomonadati</taxon>
        <taxon>Pseudomonadota</taxon>
        <taxon>Betaproteobacteria</taxon>
        <taxon>Burkholderiales</taxon>
        <taxon>Sphaerotilaceae</taxon>
        <taxon>Pseudaquabacterium</taxon>
    </lineage>
</organism>
<accession>A0ABU9BC42</accession>
<proteinExistence type="predicted"/>
<dbReference type="EMBL" id="JBBUTF010000013">
    <property type="protein sequence ID" value="MEK8027226.1"/>
    <property type="molecule type" value="Genomic_DNA"/>
</dbReference>
<evidence type="ECO:0000313" key="1">
    <source>
        <dbReference type="EMBL" id="MEK8027226.1"/>
    </source>
</evidence>
<dbReference type="Proteomes" id="UP001368500">
    <property type="component" value="Unassembled WGS sequence"/>
</dbReference>
<protein>
    <recommendedName>
        <fullName evidence="3">XRE family transcriptional regulator</fullName>
    </recommendedName>
</protein>
<comment type="caution">
    <text evidence="1">The sequence shown here is derived from an EMBL/GenBank/DDBJ whole genome shotgun (WGS) entry which is preliminary data.</text>
</comment>
<evidence type="ECO:0000313" key="2">
    <source>
        <dbReference type="Proteomes" id="UP001368500"/>
    </source>
</evidence>
<dbReference type="InterPro" id="IPR010982">
    <property type="entry name" value="Lambda_DNA-bd_dom_sf"/>
</dbReference>